<evidence type="ECO:0000313" key="3">
    <source>
        <dbReference type="Proteomes" id="UP001149090"/>
    </source>
</evidence>
<dbReference type="Proteomes" id="UP001149090">
    <property type="component" value="Unassembled WGS sequence"/>
</dbReference>
<proteinExistence type="predicted"/>
<dbReference type="SMART" id="SM00225">
    <property type="entry name" value="BTB"/>
    <property type="match status" value="1"/>
</dbReference>
<evidence type="ECO:0000259" key="1">
    <source>
        <dbReference type="PROSITE" id="PS50097"/>
    </source>
</evidence>
<sequence>MSDPLNLTQSLKKLFNQRKFADVKFIVGKTEKIFYAHKLILSLASDFWKKMFYGLGWKEVANKAVAVVNIPDIDYKIFETIMFYVYFREKNINANTVFQLIQVSDKYLLSEFKKDCLEFLYGMLTPLNCFQYLEDPNIFFGDQETKEIILRFIQTHRTLFQDYPNILEGRMQDTIKEILSLDSFRTKEFILFQSVYNWGKWVCKLNKVKPNKSNLKEALIELIPLIRFNCFDSNELKELKKTKLLESKVMKNLISIRSKNPTPNRRRFPPFVRPKKKEDVSALLLCAHHKETRIQNVLSLIRAQKVKIDVFHAMEIVPDLDSLLDYDVIFFYSGFSRYKEKEMGDVLAEYVKTGRGLVFSAVWLLATDSIYDGKLMGELEKPENQFLPFSKGIFSMWNRVTLDLEKSDKKHFILQDIKSFDNGEGSYYVNINHESGNLIARYNNDAPMIAEKRVQPDWGNVVVINFYPPSDLEYSHYWVNSTDGGKILANCILYAAMF</sequence>
<dbReference type="PANTHER" id="PTHR45774">
    <property type="entry name" value="BTB/POZ DOMAIN-CONTAINING"/>
    <property type="match status" value="1"/>
</dbReference>
<dbReference type="Gene3D" id="3.30.710.10">
    <property type="entry name" value="Potassium Channel Kv1.1, Chain A"/>
    <property type="match status" value="1"/>
</dbReference>
<accession>A0A9Q0LQM7</accession>
<dbReference type="SUPFAM" id="SSF54695">
    <property type="entry name" value="POZ domain"/>
    <property type="match status" value="1"/>
</dbReference>
<keyword evidence="3" id="KW-1185">Reference proteome</keyword>
<dbReference type="PROSITE" id="PS50097">
    <property type="entry name" value="BTB"/>
    <property type="match status" value="1"/>
</dbReference>
<dbReference type="OrthoDB" id="624345at2759"/>
<dbReference type="Gene3D" id="3.40.50.880">
    <property type="match status" value="1"/>
</dbReference>
<dbReference type="InterPro" id="IPR011333">
    <property type="entry name" value="SKP1/BTB/POZ_sf"/>
</dbReference>
<gene>
    <name evidence="2" type="ORF">M0811_00502</name>
</gene>
<dbReference type="InterPro" id="IPR029062">
    <property type="entry name" value="Class_I_gatase-like"/>
</dbReference>
<feature type="domain" description="BTB" evidence="1">
    <location>
        <begin position="21"/>
        <end position="94"/>
    </location>
</feature>
<organism evidence="2 3">
    <name type="scientific">Anaeramoeba ignava</name>
    <name type="common">Anaerobic marine amoeba</name>
    <dbReference type="NCBI Taxonomy" id="1746090"/>
    <lineage>
        <taxon>Eukaryota</taxon>
        <taxon>Metamonada</taxon>
        <taxon>Anaeramoebidae</taxon>
        <taxon>Anaeramoeba</taxon>
    </lineage>
</organism>
<dbReference type="SUPFAM" id="SSF52317">
    <property type="entry name" value="Class I glutamine amidotransferase-like"/>
    <property type="match status" value="1"/>
</dbReference>
<protein>
    <submittedName>
        <fullName evidence="2">Btb (Poz) domain-containing 2a-related</fullName>
    </submittedName>
</protein>
<dbReference type="PANTHER" id="PTHR45774:SF3">
    <property type="entry name" value="BTB (POZ) DOMAIN-CONTAINING 2B-RELATED"/>
    <property type="match status" value="1"/>
</dbReference>
<reference evidence="2" key="1">
    <citation type="submission" date="2022-10" db="EMBL/GenBank/DDBJ databases">
        <title>Novel sulphate-reducing endosymbionts in the free-living metamonad Anaeramoeba.</title>
        <authorList>
            <person name="Jerlstrom-Hultqvist J."/>
            <person name="Cepicka I."/>
            <person name="Gallot-Lavallee L."/>
            <person name="Salas-Leiva D."/>
            <person name="Curtis B.A."/>
            <person name="Zahonova K."/>
            <person name="Pipaliya S."/>
            <person name="Dacks J."/>
            <person name="Roger A.J."/>
        </authorList>
    </citation>
    <scope>NUCLEOTIDE SEQUENCE</scope>
    <source>
        <strain evidence="2">BMAN</strain>
    </source>
</reference>
<dbReference type="Pfam" id="PF00651">
    <property type="entry name" value="BTB"/>
    <property type="match status" value="1"/>
</dbReference>
<evidence type="ECO:0000313" key="2">
    <source>
        <dbReference type="EMBL" id="KAJ5077182.1"/>
    </source>
</evidence>
<dbReference type="Gene3D" id="1.25.40.420">
    <property type="match status" value="1"/>
</dbReference>
<comment type="caution">
    <text evidence="2">The sequence shown here is derived from an EMBL/GenBank/DDBJ whole genome shotgun (WGS) entry which is preliminary data.</text>
</comment>
<dbReference type="InterPro" id="IPR000210">
    <property type="entry name" value="BTB/POZ_dom"/>
</dbReference>
<dbReference type="EMBL" id="JAPDFW010000059">
    <property type="protein sequence ID" value="KAJ5077182.1"/>
    <property type="molecule type" value="Genomic_DNA"/>
</dbReference>
<name>A0A9Q0LQM7_ANAIG</name>
<dbReference type="AlphaFoldDB" id="A0A9Q0LQM7"/>